<sequence>MEQLMQVELGLMQQMDLEMEEKEVEQETQFGQEL</sequence>
<comment type="caution">
    <text evidence="1">The sequence shown here is derived from an EMBL/GenBank/DDBJ whole genome shotgun (WGS) entry which is preliminary data.</text>
</comment>
<reference evidence="1" key="1">
    <citation type="journal article" date="2015" name="Nature">
        <title>Complex archaea that bridge the gap between prokaryotes and eukaryotes.</title>
        <authorList>
            <person name="Spang A."/>
            <person name="Saw J.H."/>
            <person name="Jorgensen S.L."/>
            <person name="Zaremba-Niedzwiedzka K."/>
            <person name="Martijn J."/>
            <person name="Lind A.E."/>
            <person name="van Eijk R."/>
            <person name="Schleper C."/>
            <person name="Guy L."/>
            <person name="Ettema T.J."/>
        </authorList>
    </citation>
    <scope>NUCLEOTIDE SEQUENCE</scope>
</reference>
<protein>
    <submittedName>
        <fullName evidence="1">Uncharacterized protein</fullName>
    </submittedName>
</protein>
<accession>A0A0F9CDJ5</accession>
<dbReference type="AlphaFoldDB" id="A0A0F9CDJ5"/>
<gene>
    <name evidence="1" type="ORF">LCGC14_2623230</name>
</gene>
<evidence type="ECO:0000313" key="1">
    <source>
        <dbReference type="EMBL" id="KKL03726.1"/>
    </source>
</evidence>
<proteinExistence type="predicted"/>
<dbReference type="EMBL" id="LAZR01044815">
    <property type="protein sequence ID" value="KKL03726.1"/>
    <property type="molecule type" value="Genomic_DNA"/>
</dbReference>
<name>A0A0F9CDJ5_9ZZZZ</name>
<organism evidence="1">
    <name type="scientific">marine sediment metagenome</name>
    <dbReference type="NCBI Taxonomy" id="412755"/>
    <lineage>
        <taxon>unclassified sequences</taxon>
        <taxon>metagenomes</taxon>
        <taxon>ecological metagenomes</taxon>
    </lineage>
</organism>